<comment type="caution">
    <text evidence="3">The sequence shown here is derived from an EMBL/GenBank/DDBJ whole genome shotgun (WGS) entry which is preliminary data.</text>
</comment>
<dbReference type="Proteomes" id="UP001156627">
    <property type="component" value="Unassembled WGS sequence"/>
</dbReference>
<evidence type="ECO:0000256" key="2">
    <source>
        <dbReference type="SAM" id="SignalP"/>
    </source>
</evidence>
<evidence type="ECO:0008006" key="5">
    <source>
        <dbReference type="Google" id="ProtNLM"/>
    </source>
</evidence>
<dbReference type="EMBL" id="BSOA01000044">
    <property type="protein sequence ID" value="GLQ89986.1"/>
    <property type="molecule type" value="Genomic_DNA"/>
</dbReference>
<keyword evidence="2" id="KW-0732">Signal</keyword>
<protein>
    <recommendedName>
        <fullName evidence="5">Beta-barrel assembly machine subunit BamE</fullName>
    </recommendedName>
</protein>
<evidence type="ECO:0000256" key="1">
    <source>
        <dbReference type="SAM" id="MobiDB-lite"/>
    </source>
</evidence>
<gene>
    <name evidence="3" type="ORF">GCM10007898_35610</name>
</gene>
<sequence>MNKAVAAVMAAVLLAGCATTSETKVDATTIASFQPGVTTIAQAEAALGQPLLVARTADGGQQLQYLSKHEELADDGTPTTGTKIPKRVVKTFSTMLVFDQNGHFVRSLTGSTGNGNKWPSDLGNLNSGDVDKQLKTMPGQN</sequence>
<accession>A0ABQ5XFI7</accession>
<name>A0ABQ5XFI7_9GAMM</name>
<dbReference type="RefSeq" id="WP_284333418.1">
    <property type="nucleotide sequence ID" value="NZ_BSOA01000044.1"/>
</dbReference>
<feature type="signal peptide" evidence="2">
    <location>
        <begin position="1"/>
        <end position="20"/>
    </location>
</feature>
<feature type="region of interest" description="Disordered" evidence="1">
    <location>
        <begin position="109"/>
        <end position="141"/>
    </location>
</feature>
<dbReference type="PROSITE" id="PS51257">
    <property type="entry name" value="PROKAR_LIPOPROTEIN"/>
    <property type="match status" value="1"/>
</dbReference>
<evidence type="ECO:0000313" key="4">
    <source>
        <dbReference type="Proteomes" id="UP001156627"/>
    </source>
</evidence>
<feature type="chain" id="PRO_5045474138" description="Beta-barrel assembly machine subunit BamE" evidence="2">
    <location>
        <begin position="21"/>
        <end position="141"/>
    </location>
</feature>
<proteinExistence type="predicted"/>
<organism evidence="3 4">
    <name type="scientific">Dyella flagellata</name>
    <dbReference type="NCBI Taxonomy" id="1867833"/>
    <lineage>
        <taxon>Bacteria</taxon>
        <taxon>Pseudomonadati</taxon>
        <taxon>Pseudomonadota</taxon>
        <taxon>Gammaproteobacteria</taxon>
        <taxon>Lysobacterales</taxon>
        <taxon>Rhodanobacteraceae</taxon>
        <taxon>Dyella</taxon>
    </lineage>
</organism>
<evidence type="ECO:0000313" key="3">
    <source>
        <dbReference type="EMBL" id="GLQ89986.1"/>
    </source>
</evidence>
<feature type="compositionally biased region" description="Polar residues" evidence="1">
    <location>
        <begin position="109"/>
        <end position="127"/>
    </location>
</feature>
<keyword evidence="4" id="KW-1185">Reference proteome</keyword>
<reference evidence="4" key="1">
    <citation type="journal article" date="2019" name="Int. J. Syst. Evol. Microbiol.">
        <title>The Global Catalogue of Microorganisms (GCM) 10K type strain sequencing project: providing services to taxonomists for standard genome sequencing and annotation.</title>
        <authorList>
            <consortium name="The Broad Institute Genomics Platform"/>
            <consortium name="The Broad Institute Genome Sequencing Center for Infectious Disease"/>
            <person name="Wu L."/>
            <person name="Ma J."/>
        </authorList>
    </citation>
    <scope>NUCLEOTIDE SEQUENCE [LARGE SCALE GENOMIC DNA]</scope>
    <source>
        <strain evidence="4">NBRC 111981</strain>
    </source>
</reference>